<dbReference type="PANTHER" id="PTHR31776:SF0">
    <property type="entry name" value="ALPHA-L-ARABINOFURANOSIDASE 1"/>
    <property type="match status" value="1"/>
</dbReference>
<evidence type="ECO:0000313" key="10">
    <source>
        <dbReference type="EMBL" id="CRG87864.1"/>
    </source>
</evidence>
<dbReference type="AlphaFoldDB" id="A0A0U1LWT1"/>
<dbReference type="Gene3D" id="3.20.20.80">
    <property type="entry name" value="Glycosidases"/>
    <property type="match status" value="1"/>
</dbReference>
<dbReference type="GO" id="GO:0046373">
    <property type="term" value="P:L-arabinose metabolic process"/>
    <property type="evidence" value="ECO:0007669"/>
    <property type="project" value="InterPro"/>
</dbReference>
<dbReference type="SUPFAM" id="SSF51445">
    <property type="entry name" value="(Trans)glycosidases"/>
    <property type="match status" value="1"/>
</dbReference>
<feature type="chain" id="PRO_5017929212" description="non-reducing end alpha-L-arabinofuranosidase" evidence="8">
    <location>
        <begin position="23"/>
        <end position="1260"/>
    </location>
</feature>
<dbReference type="PANTHER" id="PTHR31776">
    <property type="entry name" value="ALPHA-L-ARABINOFURANOSIDASE 1"/>
    <property type="match status" value="1"/>
</dbReference>
<dbReference type="Pfam" id="PF22848">
    <property type="entry name" value="ASD1_dom"/>
    <property type="match status" value="1"/>
</dbReference>
<evidence type="ECO:0000313" key="11">
    <source>
        <dbReference type="Proteomes" id="UP000054383"/>
    </source>
</evidence>
<evidence type="ECO:0000256" key="8">
    <source>
        <dbReference type="SAM" id="SignalP"/>
    </source>
</evidence>
<evidence type="ECO:0000256" key="5">
    <source>
        <dbReference type="ARBA" id="ARBA00022729"/>
    </source>
</evidence>
<reference evidence="10 11" key="1">
    <citation type="submission" date="2015-04" db="EMBL/GenBank/DDBJ databases">
        <authorList>
            <person name="Syromyatnikov M.Y."/>
            <person name="Popov V.N."/>
        </authorList>
    </citation>
    <scope>NUCLEOTIDE SEQUENCE [LARGE SCALE GENOMIC DNA]</scope>
    <source>
        <strain evidence="10">WF-38-12</strain>
    </source>
</reference>
<dbReference type="Gene3D" id="2.120.10.30">
    <property type="entry name" value="TolB, C-terminal domain"/>
    <property type="match status" value="1"/>
</dbReference>
<keyword evidence="6" id="KW-0378">Hydrolase</keyword>
<dbReference type="Gene3D" id="3.40.50.1110">
    <property type="entry name" value="SGNH hydrolase"/>
    <property type="match status" value="1"/>
</dbReference>
<comment type="pathway">
    <text evidence="2">Glycan metabolism; L-arabinan degradation.</text>
</comment>
<evidence type="ECO:0000256" key="2">
    <source>
        <dbReference type="ARBA" id="ARBA00004834"/>
    </source>
</evidence>
<keyword evidence="11" id="KW-1185">Reference proteome</keyword>
<dbReference type="InterPro" id="IPR017853">
    <property type="entry name" value="GH"/>
</dbReference>
<dbReference type="SUPFAM" id="SSF52266">
    <property type="entry name" value="SGNH hydrolase"/>
    <property type="match status" value="1"/>
</dbReference>
<dbReference type="GO" id="GO:0016788">
    <property type="term" value="F:hydrolase activity, acting on ester bonds"/>
    <property type="evidence" value="ECO:0007669"/>
    <property type="project" value="InterPro"/>
</dbReference>
<dbReference type="InterPro" id="IPR011042">
    <property type="entry name" value="6-blade_b-propeller_TolB-like"/>
</dbReference>
<comment type="catalytic activity">
    <reaction evidence="1">
        <text>Hydrolysis of terminal non-reducing alpha-L-arabinofuranoside residues in alpha-L-arabinosides.</text>
        <dbReference type="EC" id="3.2.1.55"/>
    </reaction>
</comment>
<dbReference type="GO" id="GO:0046556">
    <property type="term" value="F:alpha-L-arabinofuranosidase activity"/>
    <property type="evidence" value="ECO:0007669"/>
    <property type="project" value="UniProtKB-EC"/>
</dbReference>
<evidence type="ECO:0000256" key="4">
    <source>
        <dbReference type="ARBA" id="ARBA00012670"/>
    </source>
</evidence>
<sequence length="1260" mass="136103">MVGLISGFVLALLSASFGLVTGVALTVSTTGGNASSPLLYGIMFEDINNSGDGGIHGQLLKNNGFQGENPGLTAYTAVGNVNLTQDSASPVSSAITSSLKVSVPSGLTGYVGFANTGYNGVPVVATTYENYFWMKGNYSGIVNLRLVGSTSGTVYASHNITVDSDPSTFTYYNTSFTSSASPDGNNEWQLLFDASISAGNSLNFGLVQLFPPTYHARYNGLRNDVATFLEEIQPSFLRFPGGNNLEGSSPSDRWKWNATVGPVENRPGRQGDWGYPNTDALGLDEYMQWCEDMGMTAVLAVWSGHDLSGGSITGDPLDPYVDEILNELEYLLGDSSTTYGAQRAKNGRIEPWTVSYIEIGNEDNLSSGCSTYASRFAQIYDAIQAAYPNITVIASTTNSSCLPSPLPDGVWTDIHYYLTPDEFVDMFDQWDNWSRNNPIFVGEYASTSGNDGSTTYWSNMQGSCAEAVYMIGLERNSDIVKMASFAPLLEHFDLAEWSPDLFGLDASPDSLTGSTSYYVQKMFSSNRGSTVLPVTSDTAFGPVYWVASAANGTYFVKLANYGSESQEITIDIDGATSGNIQLLSGEVEHLLGTYIKKLTMKCELLLFSALGVFQASIVSSTTIYLAGDSTTAHGGGGTGTQGWGEYLGQDVSLTVSNKAVGGRSARSYSREGRFADIAALVQEGDYVVIEFGHNDGGSLTPTDNGRTDCPGTGSETCETTYDGVEETVLTFPAYVEKASANFTEKGAKVIISSQTPDNPWETGTFEYSPSRFVGYAQIAAEAAGVEYVDHGAYTANIFEQLGDATVNSYYPIDHTHTSPTGAKVVEQAFLKSIVCGIFETIMGLLSTASKAAIIGLVFAVAFPHCFRQAKVIGVLRTPSSTPIAPEKYVVIPDTTYCEDIHYYSQANILFTACEDDNSTRYEWFPPLGIFDHPEVIRQGSIHVIDPKTMLSKRLEFENFRGPFVTHGIDVIADPSAQDAVFIFAVNHLPNPHYVSGKSVPKARSQIEIFHHYLGSQSVRHVRSVVHKLITTPNDINAITPTAFYITNDHFYRDGILRNIEEAIPAAGWSDTTYVQVSTMDANNSEDGVSASVAFAGLHNNNGFGHGPRISSTEEEVLITSACSGVFHRLAMTSAEHYKLTLIESILMPTNLDNPSYLFDPYGTTENDISGYILPGLTKGLAFQGTYRERSAVHAGAVWYIPKSTEGNWEVRLLFEDDGSKISATTSAVAVPNEPEGGTRSVWLFVTGVLADNVIAVKVEL</sequence>
<dbReference type="EC" id="3.2.1.55" evidence="4"/>
<dbReference type="GO" id="GO:0031222">
    <property type="term" value="P:arabinan catabolic process"/>
    <property type="evidence" value="ECO:0007669"/>
    <property type="project" value="UniProtKB-UniPathway"/>
</dbReference>
<dbReference type="InterPro" id="IPR051563">
    <property type="entry name" value="Glycosyl_Hydrolase_51"/>
</dbReference>
<dbReference type="EMBL" id="CVMT01000003">
    <property type="protein sequence ID" value="CRG87864.1"/>
    <property type="molecule type" value="Genomic_DNA"/>
</dbReference>
<protein>
    <recommendedName>
        <fullName evidence="4">non-reducing end alpha-L-arabinofuranosidase</fullName>
        <ecNumber evidence="4">3.2.1.55</ecNumber>
    </recommendedName>
</protein>
<dbReference type="InterPro" id="IPR010720">
    <property type="entry name" value="Alpha-L-AF_C"/>
</dbReference>
<dbReference type="InterPro" id="IPR001087">
    <property type="entry name" value="GDSL"/>
</dbReference>
<dbReference type="STRING" id="28573.A0A0U1LWT1"/>
<dbReference type="Pfam" id="PF00657">
    <property type="entry name" value="Lipase_GDSL"/>
    <property type="match status" value="1"/>
</dbReference>
<comment type="similarity">
    <text evidence="3">Belongs to the glycosyl hydrolase 51 family.</text>
</comment>
<organism evidence="10 11">
    <name type="scientific">Talaromyces islandicus</name>
    <name type="common">Penicillium islandicum</name>
    <dbReference type="NCBI Taxonomy" id="28573"/>
    <lineage>
        <taxon>Eukaryota</taxon>
        <taxon>Fungi</taxon>
        <taxon>Dikarya</taxon>
        <taxon>Ascomycota</taxon>
        <taxon>Pezizomycotina</taxon>
        <taxon>Eurotiomycetes</taxon>
        <taxon>Eurotiomycetidae</taxon>
        <taxon>Eurotiales</taxon>
        <taxon>Trichocomaceae</taxon>
        <taxon>Talaromyces</taxon>
        <taxon>Talaromyces sect. Islandici</taxon>
    </lineage>
</organism>
<dbReference type="InterPro" id="IPR036514">
    <property type="entry name" value="SGNH_hydro_sf"/>
</dbReference>
<dbReference type="OrthoDB" id="406864at2759"/>
<evidence type="ECO:0000256" key="7">
    <source>
        <dbReference type="ARBA" id="ARBA00023180"/>
    </source>
</evidence>
<evidence type="ECO:0000256" key="6">
    <source>
        <dbReference type="ARBA" id="ARBA00022801"/>
    </source>
</evidence>
<proteinExistence type="inferred from homology"/>
<evidence type="ECO:0000259" key="9">
    <source>
        <dbReference type="SMART" id="SM00813"/>
    </source>
</evidence>
<dbReference type="InterPro" id="IPR055235">
    <property type="entry name" value="ASD1_cat"/>
</dbReference>
<dbReference type="UniPathway" id="UPA00667"/>
<keyword evidence="7" id="KW-0325">Glycoprotein</keyword>
<dbReference type="SMART" id="SM00813">
    <property type="entry name" value="Alpha-L-AF_C"/>
    <property type="match status" value="1"/>
</dbReference>
<feature type="domain" description="Alpha-L-arabinofuranosidase C-terminal" evidence="9">
    <location>
        <begin position="442"/>
        <end position="608"/>
    </location>
</feature>
<evidence type="ECO:0000256" key="1">
    <source>
        <dbReference type="ARBA" id="ARBA00001462"/>
    </source>
</evidence>
<dbReference type="Proteomes" id="UP000054383">
    <property type="component" value="Unassembled WGS sequence"/>
</dbReference>
<feature type="signal peptide" evidence="8">
    <location>
        <begin position="1"/>
        <end position="22"/>
    </location>
</feature>
<keyword evidence="5 8" id="KW-0732">Signal</keyword>
<accession>A0A0U1LWT1</accession>
<dbReference type="Pfam" id="PF06964">
    <property type="entry name" value="Alpha-L-AF_C"/>
    <property type="match status" value="1"/>
</dbReference>
<gene>
    <name evidence="10" type="primary">abfA</name>
    <name evidence="10" type="ORF">PISL3812_04885</name>
</gene>
<name>A0A0U1LWT1_TALIS</name>
<evidence type="ECO:0000256" key="3">
    <source>
        <dbReference type="ARBA" id="ARBA00007186"/>
    </source>
</evidence>